<dbReference type="AlphaFoldDB" id="A0A3B6HS83"/>
<reference evidence="5" key="1">
    <citation type="submission" date="2018-08" db="EMBL/GenBank/DDBJ databases">
        <authorList>
            <person name="Rossello M."/>
        </authorList>
    </citation>
    <scope>NUCLEOTIDE SEQUENCE [LARGE SCALE GENOMIC DNA]</scope>
    <source>
        <strain evidence="5">cv. Chinese Spring</strain>
    </source>
</reference>
<evidence type="ECO:0000313" key="5">
    <source>
        <dbReference type="EnsemblPlants" id="TraesCS4A02G040100.1.cds1"/>
    </source>
</evidence>
<dbReference type="GeneID" id="123081678"/>
<dbReference type="RefSeq" id="XP_044360167.1">
    <property type="nucleotide sequence ID" value="XM_044504232.1"/>
</dbReference>
<dbReference type="OMA" id="QCTMALF"/>
<feature type="signal peptide" evidence="3">
    <location>
        <begin position="1"/>
        <end position="25"/>
    </location>
</feature>
<proteinExistence type="inferred from homology"/>
<evidence type="ECO:0000256" key="3">
    <source>
        <dbReference type="SAM" id="SignalP"/>
    </source>
</evidence>
<dbReference type="Gramene" id="TraesCS4A02G040100.1">
    <property type="protein sequence ID" value="TraesCS4A02G040100.1.cds1"/>
    <property type="gene ID" value="TraesCS4A02G040100"/>
</dbReference>
<dbReference type="EnsemblPlants" id="TraesCS4A02G040100.1">
    <property type="protein sequence ID" value="TraesCS4A02G040100.1.cds1"/>
    <property type="gene ID" value="TraesCS4A02G040100"/>
</dbReference>
<dbReference type="SMR" id="A0A3B6HS83"/>
<reference evidence="5" key="2">
    <citation type="submission" date="2018-10" db="UniProtKB">
        <authorList>
            <consortium name="EnsemblPlants"/>
        </authorList>
    </citation>
    <scope>IDENTIFICATION</scope>
</reference>
<keyword evidence="3" id="KW-0732">Signal</keyword>
<dbReference type="InterPro" id="IPR002914">
    <property type="entry name" value="Poa_pIX/Phl_pVI"/>
</dbReference>
<dbReference type="Gene3D" id="1.20.120.320">
    <property type="entry name" value="Group V grass pollen allergen"/>
    <property type="match status" value="2"/>
</dbReference>
<dbReference type="Gramene" id="TraesCS4A03G0077600.1">
    <property type="protein sequence ID" value="TraesCS4A03G0077600.1.CDS1"/>
    <property type="gene ID" value="TraesCS4A03G0077600"/>
</dbReference>
<organism evidence="5">
    <name type="scientific">Triticum aestivum</name>
    <name type="common">Wheat</name>
    <dbReference type="NCBI Taxonomy" id="4565"/>
    <lineage>
        <taxon>Eukaryota</taxon>
        <taxon>Viridiplantae</taxon>
        <taxon>Streptophyta</taxon>
        <taxon>Embryophyta</taxon>
        <taxon>Tracheophyta</taxon>
        <taxon>Spermatophyta</taxon>
        <taxon>Magnoliopsida</taxon>
        <taxon>Liliopsida</taxon>
        <taxon>Poales</taxon>
        <taxon>Poaceae</taxon>
        <taxon>BOP clade</taxon>
        <taxon>Pooideae</taxon>
        <taxon>Triticodae</taxon>
        <taxon>Triticeae</taxon>
        <taxon>Triticinae</taxon>
        <taxon>Triticum</taxon>
    </lineage>
</organism>
<accession>A0A3B6HS83</accession>
<feature type="chain" id="PRO_5043175196" description="Pollen allergen Poa p IX/Phl p VI domain-containing protein" evidence="3">
    <location>
        <begin position="26"/>
        <end position="273"/>
    </location>
</feature>
<dbReference type="OrthoDB" id="671261at2759"/>
<name>A0A3B6HS83_WHEAT</name>
<dbReference type="Proteomes" id="UP000019116">
    <property type="component" value="Chromosome 4A"/>
</dbReference>
<dbReference type="Pfam" id="PF01620">
    <property type="entry name" value="Pollen_allerg_2"/>
    <property type="match status" value="1"/>
</dbReference>
<evidence type="ECO:0000259" key="4">
    <source>
        <dbReference type="Pfam" id="PF01620"/>
    </source>
</evidence>
<dbReference type="InterPro" id="IPR035506">
    <property type="entry name" value="Pollen_allergen/Os"/>
</dbReference>
<evidence type="ECO:0000256" key="2">
    <source>
        <dbReference type="SAM" id="MobiDB-lite"/>
    </source>
</evidence>
<evidence type="ECO:0000313" key="6">
    <source>
        <dbReference type="Proteomes" id="UP000019116"/>
    </source>
</evidence>
<gene>
    <name evidence="5" type="primary">LOC123081678</name>
</gene>
<dbReference type="PRINTS" id="PR00833">
    <property type="entry name" value="POAALLERGEN"/>
</dbReference>
<feature type="domain" description="Pollen allergen Poa p IX/Phl p VI" evidence="4">
    <location>
        <begin position="7"/>
        <end position="148"/>
    </location>
</feature>
<sequence>MAVQQCTMALFVAVALVAGPTISYAAEAGQAPAGAQPKATTEEQKIIEQANKAFKAAVATAAVVPPADKPKYFQTTFVNNFGNWTLEGLANASSANASMSTRVIFAQVAAAMNAQGTTPEAQYDSFVAIFGESLRIIAGILEVHAIKPAREEVKGASPAGELKAIDQIDTAFRTAATAADAAPAEDKSTVFDSAFSKAIKETMGDAYKDYKFVPALESAVKKIYTALVPAKPTEKIFVFESALEDTIGAMATAAAAPAAPTPTPASAAGGDKV</sequence>
<protein>
    <recommendedName>
        <fullName evidence="4">Pollen allergen Poa p IX/Phl p VI domain-containing protein</fullName>
    </recommendedName>
</protein>
<feature type="region of interest" description="Disordered" evidence="2">
    <location>
        <begin position="254"/>
        <end position="273"/>
    </location>
</feature>
<keyword evidence="6" id="KW-1185">Reference proteome</keyword>
<evidence type="ECO:0000256" key="1">
    <source>
        <dbReference type="ARBA" id="ARBA00008818"/>
    </source>
</evidence>
<comment type="similarity">
    <text evidence="1">Belongs to the Poa p IX/Phl p VI allergen family.</text>
</comment>
<dbReference type="SUPFAM" id="SSF81736">
    <property type="entry name" value="Group V grass pollen allergen"/>
    <property type="match status" value="2"/>
</dbReference>